<evidence type="ECO:0000259" key="1">
    <source>
        <dbReference type="Pfam" id="PF13304"/>
    </source>
</evidence>
<dbReference type="GO" id="GO:0000731">
    <property type="term" value="P:DNA synthesis involved in DNA repair"/>
    <property type="evidence" value="ECO:0007669"/>
    <property type="project" value="TreeGrafter"/>
</dbReference>
<dbReference type="GO" id="GO:0006302">
    <property type="term" value="P:double-strand break repair"/>
    <property type="evidence" value="ECO:0007669"/>
    <property type="project" value="TreeGrafter"/>
</dbReference>
<protein>
    <recommendedName>
        <fullName evidence="5">AAA domain-containing protein</fullName>
    </recommendedName>
</protein>
<dbReference type="InterPro" id="IPR038729">
    <property type="entry name" value="Rad50/SbcC_AAA"/>
</dbReference>
<reference evidence="3 4" key="1">
    <citation type="journal article" date="2011" name="Stand. Genomic Sci.">
        <title>Complete genome sequence of the filamentous gliding predatory bacterium Herpetosiphon aurantiacus type strain (114-95(T)).</title>
        <authorList>
            <person name="Kiss H."/>
            <person name="Nett M."/>
            <person name="Domin N."/>
            <person name="Martin K."/>
            <person name="Maresca J.A."/>
            <person name="Copeland A."/>
            <person name="Lapidus A."/>
            <person name="Lucas S."/>
            <person name="Berry K.W."/>
            <person name="Glavina Del Rio T."/>
            <person name="Dalin E."/>
            <person name="Tice H."/>
            <person name="Pitluck S."/>
            <person name="Richardson P."/>
            <person name="Bruce D."/>
            <person name="Goodwin L."/>
            <person name="Han C."/>
            <person name="Detter J.C."/>
            <person name="Schmutz J."/>
            <person name="Brettin T."/>
            <person name="Land M."/>
            <person name="Hauser L."/>
            <person name="Kyrpides N.C."/>
            <person name="Ivanova N."/>
            <person name="Goker M."/>
            <person name="Woyke T."/>
            <person name="Klenk H.P."/>
            <person name="Bryant D.A."/>
        </authorList>
    </citation>
    <scope>NUCLEOTIDE SEQUENCE [LARGE SCALE GENOMIC DNA]</scope>
    <source>
        <strain evidence="4">ATCC 23779 / DSM 785 / 114-95</strain>
        <plasmid evidence="3">pHAU02</plasmid>
    </source>
</reference>
<dbReference type="Pfam" id="PF13476">
    <property type="entry name" value="AAA_23"/>
    <property type="match status" value="1"/>
</dbReference>
<dbReference type="eggNOG" id="COG1106">
    <property type="taxonomic scope" value="Bacteria"/>
</dbReference>
<dbReference type="InParanoid" id="A9B987"/>
<gene>
    <name evidence="3" type="ordered locus">Haur_5274</name>
</gene>
<dbReference type="PANTHER" id="PTHR32182:SF25">
    <property type="entry name" value="SLR1056 PROTEIN"/>
    <property type="match status" value="1"/>
</dbReference>
<dbReference type="Proteomes" id="UP000000787">
    <property type="component" value="Plasmid pHAU02"/>
</dbReference>
<dbReference type="BioCyc" id="HAUR316274:GHYA-5336-MONOMER"/>
<dbReference type="PANTHER" id="PTHR32182">
    <property type="entry name" value="DNA REPLICATION AND REPAIR PROTEIN RECF"/>
    <property type="match status" value="1"/>
</dbReference>
<dbReference type="InterPro" id="IPR027417">
    <property type="entry name" value="P-loop_NTPase"/>
</dbReference>
<proteinExistence type="predicted"/>
<geneLocation type="plasmid" evidence="3 4">
    <name>pHAU02</name>
</geneLocation>
<dbReference type="HOGENOM" id="CLU_437971_0_0_0"/>
<keyword evidence="3" id="KW-0614">Plasmid</keyword>
<sequence>MRLHHCTIGHYRVLRNLQIKFNNTDNERLGIDFLVGQNGSGKSTLLQAITFIIQQLEKGSDVPFRFYLEYELGSANAKQSIRIYNYELDEDSNQKKLDRARADTRTVNTEWQERHGSLEEILPRVIILTTGREQEWQTLLKPSQQSVTLDPLEVLSGSLADSDIHAQHEQRLLSERVGASIVFEPSAQSESQKITFVPTEALPLVTLCGVLAELSHNGILNSMKDIFEDVRIRQVCAFSLRFRLNLAGSNERREIQELGRKATRAVHIGSDWLLYFDLTDQQQSSIQDLLGDRGGAFAFYQQLRRLSRNAIAAERVLQEVNIFVKRGPKDEDPVKDREIAQNAPLHPLAWLSDGERSFIGRMSLFSMLRDQDQLILLDEPEVHFNDYWKRQIVDRLATLLEDGKCHALITSHSSITLTDVPREDIIVLHRGEQYTQSAGSPTLKTLAADPSDIIIHVFDSPYATGQYAVKKVKAILDEVGQRNNKQAQQKLKDLLNEVGPGYWSYRIRRVLYRMSNDAS</sequence>
<evidence type="ECO:0000259" key="2">
    <source>
        <dbReference type="Pfam" id="PF13476"/>
    </source>
</evidence>
<dbReference type="eggNOG" id="COG3950">
    <property type="taxonomic scope" value="Bacteria"/>
</dbReference>
<dbReference type="KEGG" id="hau:Haur_5274"/>
<dbReference type="EMBL" id="CP000877">
    <property type="protein sequence ID" value="ABX07901.1"/>
    <property type="molecule type" value="Genomic_DNA"/>
</dbReference>
<dbReference type="GO" id="GO:0016887">
    <property type="term" value="F:ATP hydrolysis activity"/>
    <property type="evidence" value="ECO:0007669"/>
    <property type="project" value="InterPro"/>
</dbReference>
<evidence type="ECO:0000313" key="4">
    <source>
        <dbReference type="Proteomes" id="UP000000787"/>
    </source>
</evidence>
<organism evidence="3 4">
    <name type="scientific">Herpetosiphon aurantiacus (strain ATCC 23779 / DSM 785 / 114-95)</name>
    <dbReference type="NCBI Taxonomy" id="316274"/>
    <lineage>
        <taxon>Bacteria</taxon>
        <taxon>Bacillati</taxon>
        <taxon>Chloroflexota</taxon>
        <taxon>Chloroflexia</taxon>
        <taxon>Herpetosiphonales</taxon>
        <taxon>Herpetosiphonaceae</taxon>
        <taxon>Herpetosiphon</taxon>
    </lineage>
</organism>
<dbReference type="GO" id="GO:0005524">
    <property type="term" value="F:ATP binding"/>
    <property type="evidence" value="ECO:0007669"/>
    <property type="project" value="InterPro"/>
</dbReference>
<dbReference type="SUPFAM" id="SSF52540">
    <property type="entry name" value="P-loop containing nucleoside triphosphate hydrolases"/>
    <property type="match status" value="1"/>
</dbReference>
<dbReference type="Gene3D" id="3.40.50.300">
    <property type="entry name" value="P-loop containing nucleotide triphosphate hydrolases"/>
    <property type="match status" value="1"/>
</dbReference>
<accession>A9B987</accession>
<name>A9B987_HERA2</name>
<feature type="domain" description="ATPase AAA-type core" evidence="1">
    <location>
        <begin position="341"/>
        <end position="414"/>
    </location>
</feature>
<feature type="domain" description="Rad50/SbcC-type AAA" evidence="2">
    <location>
        <begin position="7"/>
        <end position="143"/>
    </location>
</feature>
<keyword evidence="4" id="KW-1185">Reference proteome</keyword>
<dbReference type="AlphaFoldDB" id="A9B987"/>
<dbReference type="Pfam" id="PF13304">
    <property type="entry name" value="AAA_21"/>
    <property type="match status" value="1"/>
</dbReference>
<evidence type="ECO:0008006" key="5">
    <source>
        <dbReference type="Google" id="ProtNLM"/>
    </source>
</evidence>
<evidence type="ECO:0000313" key="3">
    <source>
        <dbReference type="EMBL" id="ABX07901.1"/>
    </source>
</evidence>
<dbReference type="InterPro" id="IPR003959">
    <property type="entry name" value="ATPase_AAA_core"/>
</dbReference>